<organism evidence="1 2">
    <name type="scientific">Lithohypha guttulata</name>
    <dbReference type="NCBI Taxonomy" id="1690604"/>
    <lineage>
        <taxon>Eukaryota</taxon>
        <taxon>Fungi</taxon>
        <taxon>Dikarya</taxon>
        <taxon>Ascomycota</taxon>
        <taxon>Pezizomycotina</taxon>
        <taxon>Eurotiomycetes</taxon>
        <taxon>Chaetothyriomycetidae</taxon>
        <taxon>Chaetothyriales</taxon>
        <taxon>Trichomeriaceae</taxon>
        <taxon>Lithohypha</taxon>
    </lineage>
</organism>
<gene>
    <name evidence="1" type="ORF">LTR24_002471</name>
</gene>
<accession>A0ABR0KIN7</accession>
<dbReference type="EMBL" id="JAVRRG010000021">
    <property type="protein sequence ID" value="KAK5096709.1"/>
    <property type="molecule type" value="Genomic_DNA"/>
</dbReference>
<reference evidence="1 2" key="1">
    <citation type="submission" date="2023-08" db="EMBL/GenBank/DDBJ databases">
        <title>Black Yeasts Isolated from many extreme environments.</title>
        <authorList>
            <person name="Coleine C."/>
            <person name="Stajich J.E."/>
            <person name="Selbmann L."/>
        </authorList>
    </citation>
    <scope>NUCLEOTIDE SEQUENCE [LARGE SCALE GENOMIC DNA]</scope>
    <source>
        <strain evidence="1 2">CCFEE 5885</strain>
    </source>
</reference>
<proteinExistence type="predicted"/>
<protein>
    <submittedName>
        <fullName evidence="1">Uncharacterized protein</fullName>
    </submittedName>
</protein>
<comment type="caution">
    <text evidence="1">The sequence shown here is derived from an EMBL/GenBank/DDBJ whole genome shotgun (WGS) entry which is preliminary data.</text>
</comment>
<keyword evidence="2" id="KW-1185">Reference proteome</keyword>
<evidence type="ECO:0000313" key="1">
    <source>
        <dbReference type="EMBL" id="KAK5096709.1"/>
    </source>
</evidence>
<name>A0ABR0KIN7_9EURO</name>
<dbReference type="Proteomes" id="UP001345013">
    <property type="component" value="Unassembled WGS sequence"/>
</dbReference>
<sequence>MGSNLDLNSFLTGNVDEDAATITDALQQIREVLSNRKPLANKIPLIVKEKSQNDKARFENLLHYVVDKKTIDLLEQYHDTWLKDPALFDDYVTCSQWAAMNPWTRIASTHLETKQDIV</sequence>
<evidence type="ECO:0000313" key="2">
    <source>
        <dbReference type="Proteomes" id="UP001345013"/>
    </source>
</evidence>